<reference evidence="2" key="1">
    <citation type="submission" date="2021-02" db="EMBL/GenBank/DDBJ databases">
        <authorList>
            <person name="Nowell W R."/>
        </authorList>
    </citation>
    <scope>NUCLEOTIDE SEQUENCE</scope>
</reference>
<sequence>MLGSCNQQSNFWGFPGSPLPFFANVAELKSPLGQCISHHQPSSSSLSTNFLNNNGNHKMCYSNLSSTLPPGTSSNGTCSSGSNTSSITPPNSMTDFSRATTLNLTQFNYLNNPTFISQSSSPTKDDRMNTTWPPSMQTNWETKGKFFFFH</sequence>
<dbReference type="AlphaFoldDB" id="A0A8S2E7I1"/>
<dbReference type="EMBL" id="CAJOBA010022056">
    <property type="protein sequence ID" value="CAF3915264.1"/>
    <property type="molecule type" value="Genomic_DNA"/>
</dbReference>
<evidence type="ECO:0000313" key="2">
    <source>
        <dbReference type="EMBL" id="CAF1131474.1"/>
    </source>
</evidence>
<gene>
    <name evidence="2" type="ORF">OVA965_LOCUS20676</name>
    <name evidence="3" type="ORF">TMI583_LOCUS21124</name>
</gene>
<protein>
    <submittedName>
        <fullName evidence="2">Uncharacterized protein</fullName>
    </submittedName>
</protein>
<accession>A0A8S2E7I1</accession>
<name>A0A8S2E7I1_9BILA</name>
<organism evidence="2 4">
    <name type="scientific">Didymodactylos carnosus</name>
    <dbReference type="NCBI Taxonomy" id="1234261"/>
    <lineage>
        <taxon>Eukaryota</taxon>
        <taxon>Metazoa</taxon>
        <taxon>Spiralia</taxon>
        <taxon>Gnathifera</taxon>
        <taxon>Rotifera</taxon>
        <taxon>Eurotatoria</taxon>
        <taxon>Bdelloidea</taxon>
        <taxon>Philodinida</taxon>
        <taxon>Philodinidae</taxon>
        <taxon>Didymodactylos</taxon>
    </lineage>
</organism>
<evidence type="ECO:0000256" key="1">
    <source>
        <dbReference type="SAM" id="MobiDB-lite"/>
    </source>
</evidence>
<feature type="region of interest" description="Disordered" evidence="1">
    <location>
        <begin position="72"/>
        <end position="94"/>
    </location>
</feature>
<dbReference type="Proteomes" id="UP000682733">
    <property type="component" value="Unassembled WGS sequence"/>
</dbReference>
<feature type="compositionally biased region" description="Low complexity" evidence="1">
    <location>
        <begin position="72"/>
        <end position="92"/>
    </location>
</feature>
<proteinExistence type="predicted"/>
<comment type="caution">
    <text evidence="2">The sequence shown here is derived from an EMBL/GenBank/DDBJ whole genome shotgun (WGS) entry which is preliminary data.</text>
</comment>
<dbReference type="EMBL" id="CAJNOK010011073">
    <property type="protein sequence ID" value="CAF1131474.1"/>
    <property type="molecule type" value="Genomic_DNA"/>
</dbReference>
<dbReference type="Proteomes" id="UP000677228">
    <property type="component" value="Unassembled WGS sequence"/>
</dbReference>
<evidence type="ECO:0000313" key="4">
    <source>
        <dbReference type="Proteomes" id="UP000677228"/>
    </source>
</evidence>
<evidence type="ECO:0000313" key="3">
    <source>
        <dbReference type="EMBL" id="CAF3915264.1"/>
    </source>
</evidence>